<name>A0A9N9P2F2_9GLOM</name>
<evidence type="ECO:0000313" key="1">
    <source>
        <dbReference type="EMBL" id="CAG8784137.1"/>
    </source>
</evidence>
<evidence type="ECO:0000313" key="2">
    <source>
        <dbReference type="Proteomes" id="UP000789405"/>
    </source>
</evidence>
<accession>A0A9N9P2F2</accession>
<dbReference type="OrthoDB" id="2485787at2759"/>
<organism evidence="1 2">
    <name type="scientific">Dentiscutata erythropus</name>
    <dbReference type="NCBI Taxonomy" id="1348616"/>
    <lineage>
        <taxon>Eukaryota</taxon>
        <taxon>Fungi</taxon>
        <taxon>Fungi incertae sedis</taxon>
        <taxon>Mucoromycota</taxon>
        <taxon>Glomeromycotina</taxon>
        <taxon>Glomeromycetes</taxon>
        <taxon>Diversisporales</taxon>
        <taxon>Gigasporaceae</taxon>
        <taxon>Dentiscutata</taxon>
    </lineage>
</organism>
<dbReference type="Proteomes" id="UP000789405">
    <property type="component" value="Unassembled WGS sequence"/>
</dbReference>
<protein>
    <submittedName>
        <fullName evidence="1">8225_t:CDS:1</fullName>
    </submittedName>
</protein>
<gene>
    <name evidence="1" type="ORF">DERYTH_LOCUS20047</name>
</gene>
<keyword evidence="2" id="KW-1185">Reference proteome</keyword>
<dbReference type="EMBL" id="CAJVPY010022963">
    <property type="protein sequence ID" value="CAG8784137.1"/>
    <property type="molecule type" value="Genomic_DNA"/>
</dbReference>
<dbReference type="AlphaFoldDB" id="A0A9N9P2F2"/>
<proteinExistence type="predicted"/>
<sequence length="55" mass="6434">MTDRHKDKKYLLGLKFNPTRDKGFLRESCAVILDFIQAYRFINLGTNNALAIRDM</sequence>
<reference evidence="1" key="1">
    <citation type="submission" date="2021-06" db="EMBL/GenBank/DDBJ databases">
        <authorList>
            <person name="Kallberg Y."/>
            <person name="Tangrot J."/>
            <person name="Rosling A."/>
        </authorList>
    </citation>
    <scope>NUCLEOTIDE SEQUENCE</scope>
    <source>
        <strain evidence="1">MA453B</strain>
    </source>
</reference>
<feature type="non-terminal residue" evidence="1">
    <location>
        <position position="55"/>
    </location>
</feature>
<comment type="caution">
    <text evidence="1">The sequence shown here is derived from an EMBL/GenBank/DDBJ whole genome shotgun (WGS) entry which is preliminary data.</text>
</comment>